<dbReference type="Proteomes" id="UP000184097">
    <property type="component" value="Unassembled WGS sequence"/>
</dbReference>
<organism evidence="4 5">
    <name type="scientific">Butyrivibrio hungatei DSM 14810</name>
    <dbReference type="NCBI Taxonomy" id="1121132"/>
    <lineage>
        <taxon>Bacteria</taxon>
        <taxon>Bacillati</taxon>
        <taxon>Bacillota</taxon>
        <taxon>Clostridia</taxon>
        <taxon>Lachnospirales</taxon>
        <taxon>Lachnospiraceae</taxon>
        <taxon>Butyrivibrio</taxon>
    </lineage>
</organism>
<reference evidence="4 5" key="1">
    <citation type="submission" date="2016-12" db="EMBL/GenBank/DDBJ databases">
        <authorList>
            <person name="Song W.-J."/>
            <person name="Kurnit D.M."/>
        </authorList>
    </citation>
    <scope>NUCLEOTIDE SEQUENCE [LARGE SCALE GENOMIC DNA]</scope>
    <source>
        <strain evidence="4 5">DSM 14810</strain>
    </source>
</reference>
<sequence length="172" mass="20475">MERELFIRDADPEDAKKLVEIYSYYVLNTAVSFEYEAPSVEEFKNRIKTTKEKYPYMVCLLKDRIVGYAYAGPYSSREAYSWTATTSIYVDKDYRRQGIGSLLYKELEKRLKEQDIVNLLAGAAYSDEEDEYLTHDSYKFHIRSGYKKVAHMQTIGKKFDRWYDLLWMQKKL</sequence>
<name>A0A1M7RUG3_9FIRM</name>
<evidence type="ECO:0000313" key="5">
    <source>
        <dbReference type="Proteomes" id="UP000184097"/>
    </source>
</evidence>
<dbReference type="Gene3D" id="3.40.630.30">
    <property type="match status" value="1"/>
</dbReference>
<dbReference type="GO" id="GO:0016747">
    <property type="term" value="F:acyltransferase activity, transferring groups other than amino-acyl groups"/>
    <property type="evidence" value="ECO:0007669"/>
    <property type="project" value="InterPro"/>
</dbReference>
<keyword evidence="1 4" id="KW-0808">Transferase</keyword>
<proteinExistence type="predicted"/>
<evidence type="ECO:0000259" key="3">
    <source>
        <dbReference type="PROSITE" id="PS51186"/>
    </source>
</evidence>
<dbReference type="PANTHER" id="PTHR43072">
    <property type="entry name" value="N-ACETYLTRANSFERASE"/>
    <property type="match status" value="1"/>
</dbReference>
<dbReference type="PANTHER" id="PTHR43072:SF23">
    <property type="entry name" value="UPF0039 PROTEIN C11D3.02C"/>
    <property type="match status" value="1"/>
</dbReference>
<dbReference type="CDD" id="cd04301">
    <property type="entry name" value="NAT_SF"/>
    <property type="match status" value="1"/>
</dbReference>
<protein>
    <submittedName>
        <fullName evidence="4">Phosphinothricin acetyltransferase</fullName>
    </submittedName>
</protein>
<feature type="domain" description="N-acetyltransferase" evidence="3">
    <location>
        <begin position="5"/>
        <end position="172"/>
    </location>
</feature>
<evidence type="ECO:0000256" key="1">
    <source>
        <dbReference type="ARBA" id="ARBA00022679"/>
    </source>
</evidence>
<dbReference type="RefSeq" id="WP_083572605.1">
    <property type="nucleotide sequence ID" value="NZ_FRDH01000003.1"/>
</dbReference>
<dbReference type="InterPro" id="IPR000182">
    <property type="entry name" value="GNAT_dom"/>
</dbReference>
<dbReference type="InterPro" id="IPR016181">
    <property type="entry name" value="Acyl_CoA_acyltransferase"/>
</dbReference>
<dbReference type="SUPFAM" id="SSF55729">
    <property type="entry name" value="Acyl-CoA N-acyltransferases (Nat)"/>
    <property type="match status" value="1"/>
</dbReference>
<dbReference type="AlphaFoldDB" id="A0A1M7RUG3"/>
<keyword evidence="2" id="KW-0012">Acyltransferase</keyword>
<accession>A0A1M7RUG3</accession>
<evidence type="ECO:0000313" key="4">
    <source>
        <dbReference type="EMBL" id="SHN49728.1"/>
    </source>
</evidence>
<dbReference type="Pfam" id="PF13420">
    <property type="entry name" value="Acetyltransf_4"/>
    <property type="match status" value="1"/>
</dbReference>
<dbReference type="PROSITE" id="PS51186">
    <property type="entry name" value="GNAT"/>
    <property type="match status" value="1"/>
</dbReference>
<gene>
    <name evidence="4" type="ORF">SAMN02745247_00357</name>
</gene>
<evidence type="ECO:0000256" key="2">
    <source>
        <dbReference type="ARBA" id="ARBA00023315"/>
    </source>
</evidence>
<dbReference type="EMBL" id="FRDH01000003">
    <property type="protein sequence ID" value="SHN49728.1"/>
    <property type="molecule type" value="Genomic_DNA"/>
</dbReference>